<name>A0AAD2GTI1_9AGAR</name>
<feature type="compositionally biased region" description="Polar residues" evidence="1">
    <location>
        <begin position="13"/>
        <end position="22"/>
    </location>
</feature>
<comment type="caution">
    <text evidence="2">The sequence shown here is derived from an EMBL/GenBank/DDBJ whole genome shotgun (WGS) entry which is preliminary data.</text>
</comment>
<organism evidence="2 3">
    <name type="scientific">Mycena citricolor</name>
    <dbReference type="NCBI Taxonomy" id="2018698"/>
    <lineage>
        <taxon>Eukaryota</taxon>
        <taxon>Fungi</taxon>
        <taxon>Dikarya</taxon>
        <taxon>Basidiomycota</taxon>
        <taxon>Agaricomycotina</taxon>
        <taxon>Agaricomycetes</taxon>
        <taxon>Agaricomycetidae</taxon>
        <taxon>Agaricales</taxon>
        <taxon>Marasmiineae</taxon>
        <taxon>Mycenaceae</taxon>
        <taxon>Mycena</taxon>
    </lineage>
</organism>
<reference evidence="2" key="1">
    <citation type="submission" date="2023-11" db="EMBL/GenBank/DDBJ databases">
        <authorList>
            <person name="De Vega J J."/>
            <person name="De Vega J J."/>
        </authorList>
    </citation>
    <scope>NUCLEOTIDE SEQUENCE</scope>
</reference>
<feature type="non-terminal residue" evidence="2">
    <location>
        <position position="1"/>
    </location>
</feature>
<gene>
    <name evidence="2" type="ORF">MYCIT1_LOCUS364</name>
</gene>
<evidence type="ECO:0000313" key="2">
    <source>
        <dbReference type="EMBL" id="CAK5261992.1"/>
    </source>
</evidence>
<proteinExistence type="predicted"/>
<feature type="region of interest" description="Disordered" evidence="1">
    <location>
        <begin position="1"/>
        <end position="22"/>
    </location>
</feature>
<accession>A0AAD2GTI1</accession>
<evidence type="ECO:0000256" key="1">
    <source>
        <dbReference type="SAM" id="MobiDB-lite"/>
    </source>
</evidence>
<evidence type="ECO:0000313" key="3">
    <source>
        <dbReference type="Proteomes" id="UP001295794"/>
    </source>
</evidence>
<dbReference type="AlphaFoldDB" id="A0AAD2GTI1"/>
<dbReference type="EMBL" id="CAVNYO010000005">
    <property type="protein sequence ID" value="CAK5261992.1"/>
    <property type="molecule type" value="Genomic_DNA"/>
</dbReference>
<keyword evidence="3" id="KW-1185">Reference proteome</keyword>
<protein>
    <submittedName>
        <fullName evidence="2">Uncharacterized protein</fullName>
    </submittedName>
</protein>
<dbReference type="Proteomes" id="UP001295794">
    <property type="component" value="Unassembled WGS sequence"/>
</dbReference>
<sequence>SIGTPVTRKSRTLCPSSETAGSSVADITDFTGERAPAVKFLPKMATSVDILGVSLWDDPRLRTGVMQEPRFSRPLLGTSLQLRVPCRDPAKTLTLSPASKSNGSGLRATDRGGMLALLIRTVSSRYCAI</sequence>